<evidence type="ECO:0000256" key="5">
    <source>
        <dbReference type="ARBA" id="ARBA00022989"/>
    </source>
</evidence>
<evidence type="ECO:0000256" key="4">
    <source>
        <dbReference type="ARBA" id="ARBA00022692"/>
    </source>
</evidence>
<feature type="transmembrane region" description="Helical" evidence="7">
    <location>
        <begin position="57"/>
        <end position="76"/>
    </location>
</feature>
<dbReference type="PANTHER" id="PTHR47371:SF3">
    <property type="entry name" value="PHOSPHOGLYCEROL TRANSFERASE I"/>
    <property type="match status" value="1"/>
</dbReference>
<organism evidence="9 10">
    <name type="scientific">Pseudoflavonifractor intestinihominis</name>
    <dbReference type="NCBI Taxonomy" id="3133171"/>
    <lineage>
        <taxon>Bacteria</taxon>
        <taxon>Bacillati</taxon>
        <taxon>Bacillota</taxon>
        <taxon>Clostridia</taxon>
        <taxon>Eubacteriales</taxon>
        <taxon>Oscillospiraceae</taxon>
        <taxon>Pseudoflavonifractor</taxon>
    </lineage>
</organism>
<dbReference type="SUPFAM" id="SSF53649">
    <property type="entry name" value="Alkaline phosphatase-like"/>
    <property type="match status" value="1"/>
</dbReference>
<dbReference type="Gene3D" id="3.40.720.10">
    <property type="entry name" value="Alkaline Phosphatase, subunit A"/>
    <property type="match status" value="1"/>
</dbReference>
<dbReference type="InterPro" id="IPR050448">
    <property type="entry name" value="OpgB/LTA_synthase_biosynth"/>
</dbReference>
<evidence type="ECO:0000313" key="9">
    <source>
        <dbReference type="EMBL" id="MEQ2443015.1"/>
    </source>
</evidence>
<feature type="transmembrane region" description="Helical" evidence="7">
    <location>
        <begin position="166"/>
        <end position="186"/>
    </location>
</feature>
<dbReference type="RefSeq" id="WP_349231357.1">
    <property type="nucleotide sequence ID" value="NZ_JBBMFK010000007.1"/>
</dbReference>
<dbReference type="CDD" id="cd16015">
    <property type="entry name" value="LTA_synthase"/>
    <property type="match status" value="1"/>
</dbReference>
<feature type="transmembrane region" description="Helical" evidence="7">
    <location>
        <begin position="88"/>
        <end position="106"/>
    </location>
</feature>
<keyword evidence="10" id="KW-1185">Reference proteome</keyword>
<comment type="subcellular location">
    <subcellularLocation>
        <location evidence="1">Cell membrane</location>
        <topology evidence="1">Multi-pass membrane protein</topology>
    </subcellularLocation>
</comment>
<accession>A0ABV1E6T6</accession>
<dbReference type="Proteomes" id="UP001464378">
    <property type="component" value="Unassembled WGS sequence"/>
</dbReference>
<evidence type="ECO:0000259" key="8">
    <source>
        <dbReference type="Pfam" id="PF00884"/>
    </source>
</evidence>
<keyword evidence="4 7" id="KW-0812">Transmembrane</keyword>
<evidence type="ECO:0000256" key="7">
    <source>
        <dbReference type="SAM" id="Phobius"/>
    </source>
</evidence>
<evidence type="ECO:0000256" key="6">
    <source>
        <dbReference type="ARBA" id="ARBA00023136"/>
    </source>
</evidence>
<feature type="transmembrane region" description="Helical" evidence="7">
    <location>
        <begin position="137"/>
        <end position="154"/>
    </location>
</feature>
<comment type="caution">
    <text evidence="9">The sequence shown here is derived from an EMBL/GenBank/DDBJ whole genome shotgun (WGS) entry which is preliminary data.</text>
</comment>
<sequence length="620" mass="68958">MNQLLRRERTYGAGTESEARCAVLPDSRRWAVLLAVLLLTPFTAVWLMQLAYGVPPWAMPLPAAAANALCIALLYWPLCGLTGQVRRCCCGIHIAAGAWGAANYFVNLFRGTPILPWDFSALGTAADVAGSYRFVPTWQMCLAAALAAALVWGLRRKQVRSKLRLTGWKARLGLACAGLACLFFLLPTSRLGELGVVTDVWDPAGSYRASGCLATFLRNTEFLEVDKPADTSPEGVDRLMSQASGPAGTAAAPERPNVIAIMNESWADFEFFGNLDLSESVVDYVSTLDNGVFGHAYTSVFGAGTSASEFEFLTGNSMAFLPSGSIPYQQYVLEPTYSLASLLKEQGYSTLAFHPGTRTSWQRDRAYPLLGFDSFKCGDDMDVPQTMEHGYVSDQSDFEQVIWELEHKEADKPLFLFNVTIQNHGSYTVEDYPAEVTVADEPGKYPMAEQYLTLANKSDQAFRTLIEYLSQLDEPTILVMFGDHQPSVEQEFLDKAYGVTQGEMTMEQYMGKYQVPFVVWANYPLPEEVPQVTSLNFLALYVLRCAGLEGTAWDNFLWDVQEQLPAMTFVGYTDTSGHAYSHLEQNEYTGLIEQYRQVQYNNLFGGRDRREQYFSLRAGQ</sequence>
<comment type="pathway">
    <text evidence="2">Cell wall biogenesis; lipoteichoic acid biosynthesis.</text>
</comment>
<evidence type="ECO:0000256" key="3">
    <source>
        <dbReference type="ARBA" id="ARBA00022475"/>
    </source>
</evidence>
<gene>
    <name evidence="9" type="ORF">WMO64_05995</name>
</gene>
<keyword evidence="5 7" id="KW-1133">Transmembrane helix</keyword>
<feature type="transmembrane region" description="Helical" evidence="7">
    <location>
        <begin position="30"/>
        <end position="51"/>
    </location>
</feature>
<keyword evidence="3" id="KW-1003">Cell membrane</keyword>
<dbReference type="InterPro" id="IPR000917">
    <property type="entry name" value="Sulfatase_N"/>
</dbReference>
<dbReference type="EMBL" id="JBBMFK010000007">
    <property type="protein sequence ID" value="MEQ2443015.1"/>
    <property type="molecule type" value="Genomic_DNA"/>
</dbReference>
<evidence type="ECO:0000256" key="2">
    <source>
        <dbReference type="ARBA" id="ARBA00004936"/>
    </source>
</evidence>
<keyword evidence="6 7" id="KW-0472">Membrane</keyword>
<evidence type="ECO:0000256" key="1">
    <source>
        <dbReference type="ARBA" id="ARBA00004651"/>
    </source>
</evidence>
<protein>
    <submittedName>
        <fullName evidence="9">LTA synthase family protein</fullName>
    </submittedName>
</protein>
<reference evidence="9 10" key="1">
    <citation type="submission" date="2024-03" db="EMBL/GenBank/DDBJ databases">
        <title>Human intestinal bacterial collection.</title>
        <authorList>
            <person name="Pauvert C."/>
            <person name="Hitch T.C.A."/>
            <person name="Clavel T."/>
        </authorList>
    </citation>
    <scope>NUCLEOTIDE SEQUENCE [LARGE SCALE GENOMIC DNA]</scope>
    <source>
        <strain evidence="9 10">CLA-AP-H29</strain>
    </source>
</reference>
<dbReference type="InterPro" id="IPR017850">
    <property type="entry name" value="Alkaline_phosphatase_core_sf"/>
</dbReference>
<dbReference type="Pfam" id="PF00884">
    <property type="entry name" value="Sulfatase"/>
    <property type="match status" value="1"/>
</dbReference>
<proteinExistence type="predicted"/>
<feature type="domain" description="Sulfatase N-terminal" evidence="8">
    <location>
        <begin position="256"/>
        <end position="547"/>
    </location>
</feature>
<dbReference type="PANTHER" id="PTHR47371">
    <property type="entry name" value="LIPOTEICHOIC ACID SYNTHASE"/>
    <property type="match status" value="1"/>
</dbReference>
<name>A0ABV1E6T6_9FIRM</name>
<evidence type="ECO:0000313" key="10">
    <source>
        <dbReference type="Proteomes" id="UP001464378"/>
    </source>
</evidence>